<dbReference type="HOGENOM" id="CLU_1322122_0_0_1"/>
<reference evidence="1 3" key="1">
    <citation type="journal article" date="2013" name="Genome Biol.">
        <title>Draft genome of the mountain pine beetle, Dendroctonus ponderosae Hopkins, a major forest pest.</title>
        <authorList>
            <person name="Keeling C.I."/>
            <person name="Yuen M.M."/>
            <person name="Liao N.Y."/>
            <person name="Docking T.R."/>
            <person name="Chan S.K."/>
            <person name="Taylor G.A."/>
            <person name="Palmquist D.L."/>
            <person name="Jackman S.D."/>
            <person name="Nguyen A."/>
            <person name="Li M."/>
            <person name="Henderson H."/>
            <person name="Janes J.K."/>
            <person name="Zhao Y."/>
            <person name="Pandoh P."/>
            <person name="Moore R."/>
            <person name="Sperling F.A."/>
            <person name="Huber D.P."/>
            <person name="Birol I."/>
            <person name="Jones S.J."/>
            <person name="Bohlmann J."/>
        </authorList>
    </citation>
    <scope>NUCLEOTIDE SEQUENCE</scope>
</reference>
<evidence type="ECO:0000313" key="1">
    <source>
        <dbReference type="EMBL" id="ENN74434.1"/>
    </source>
</evidence>
<dbReference type="Proteomes" id="UP000030742">
    <property type="component" value="Unassembled WGS sequence"/>
</dbReference>
<evidence type="ECO:0000313" key="2">
    <source>
        <dbReference type="EMBL" id="ERL88153.1"/>
    </source>
</evidence>
<organism evidence="1">
    <name type="scientific">Dendroctonus ponderosae</name>
    <name type="common">Mountain pine beetle</name>
    <dbReference type="NCBI Taxonomy" id="77166"/>
    <lineage>
        <taxon>Eukaryota</taxon>
        <taxon>Metazoa</taxon>
        <taxon>Ecdysozoa</taxon>
        <taxon>Arthropoda</taxon>
        <taxon>Hexapoda</taxon>
        <taxon>Insecta</taxon>
        <taxon>Pterygota</taxon>
        <taxon>Neoptera</taxon>
        <taxon>Endopterygota</taxon>
        <taxon>Coleoptera</taxon>
        <taxon>Polyphaga</taxon>
        <taxon>Cucujiformia</taxon>
        <taxon>Curculionidae</taxon>
        <taxon>Scolytinae</taxon>
        <taxon>Dendroctonus</taxon>
    </lineage>
</organism>
<proteinExistence type="predicted"/>
<evidence type="ECO:0000313" key="3">
    <source>
        <dbReference type="Proteomes" id="UP000030742"/>
    </source>
</evidence>
<dbReference type="EMBL" id="KB632031">
    <property type="protein sequence ID" value="ERL88153.1"/>
    <property type="molecule type" value="Genomic_DNA"/>
</dbReference>
<gene>
    <name evidence="2" type="ORF">D910_05541</name>
    <name evidence="1" type="ORF">YQE_08969</name>
</gene>
<dbReference type="AlphaFoldDB" id="N6T2T7"/>
<accession>N6T2T7</accession>
<feature type="non-terminal residue" evidence="1">
    <location>
        <position position="1"/>
    </location>
</feature>
<protein>
    <submittedName>
        <fullName evidence="1">Uncharacterized protein</fullName>
    </submittedName>
</protein>
<name>N6T2T7_DENPD</name>
<dbReference type="EMBL" id="KB741064">
    <property type="protein sequence ID" value="ENN74434.1"/>
    <property type="molecule type" value="Genomic_DNA"/>
</dbReference>
<sequence>MCTPTTTSPNYHPKCEYFSNGETSLSSLEAALELSQRSFTDYLFESTASINAFAMKMGVLRSTVHHIDLPRKATVNNSTLTTHDGALIEEMQRQLSESVHKNSVRIRRSLLKLSNLSAQYDLLNRPYYELKAYSGQLGQLPKLQQIEPVEKLSYSEALDSVDKIMRDVETVNHKTVHLLNMEDCLETFLGDGSGELLSDEYKSLPLTQ</sequence>